<evidence type="ECO:0000313" key="3">
    <source>
        <dbReference type="Proteomes" id="UP000619479"/>
    </source>
</evidence>
<dbReference type="EMBL" id="BOMH01000031">
    <property type="protein sequence ID" value="GID66243.1"/>
    <property type="molecule type" value="Genomic_DNA"/>
</dbReference>
<feature type="chain" id="PRO_5038416611" evidence="1">
    <location>
        <begin position="25"/>
        <end position="159"/>
    </location>
</feature>
<gene>
    <name evidence="2" type="ORF">Acy02nite_41240</name>
</gene>
<reference evidence="2" key="1">
    <citation type="submission" date="2021-01" db="EMBL/GenBank/DDBJ databases">
        <title>Whole genome shotgun sequence of Actinoplanes cyaneus NBRC 14990.</title>
        <authorList>
            <person name="Komaki H."/>
            <person name="Tamura T."/>
        </authorList>
    </citation>
    <scope>NUCLEOTIDE SEQUENCE</scope>
    <source>
        <strain evidence="2">NBRC 14990</strain>
    </source>
</reference>
<evidence type="ECO:0000313" key="2">
    <source>
        <dbReference type="EMBL" id="GID66243.1"/>
    </source>
</evidence>
<keyword evidence="3" id="KW-1185">Reference proteome</keyword>
<organism evidence="2 3">
    <name type="scientific">Actinoplanes cyaneus</name>
    <dbReference type="NCBI Taxonomy" id="52696"/>
    <lineage>
        <taxon>Bacteria</taxon>
        <taxon>Bacillati</taxon>
        <taxon>Actinomycetota</taxon>
        <taxon>Actinomycetes</taxon>
        <taxon>Micromonosporales</taxon>
        <taxon>Micromonosporaceae</taxon>
        <taxon>Actinoplanes</taxon>
    </lineage>
</organism>
<evidence type="ECO:0000256" key="1">
    <source>
        <dbReference type="SAM" id="SignalP"/>
    </source>
</evidence>
<protein>
    <submittedName>
        <fullName evidence="2">Uncharacterized protein</fullName>
    </submittedName>
</protein>
<feature type="signal peptide" evidence="1">
    <location>
        <begin position="1"/>
        <end position="24"/>
    </location>
</feature>
<accession>A0A919IIT3</accession>
<sequence length="159" mass="17070">MSKIWWTAAATAAAALITAAFVTATDSSGTPDDGMLVLVGQGTHRDDPLHFQLRGKPVKGLYPGAVKQMRITVVNPLGFRLRVQSLSAQVSGSNRRGCHAESQNLQIRQFSRPLPITVPVGRTDLSGFFPITMPRGAPRTCAGARFTITISGVGRRVTR</sequence>
<keyword evidence="1" id="KW-0732">Signal</keyword>
<name>A0A919IIT3_9ACTN</name>
<comment type="caution">
    <text evidence="2">The sequence shown here is derived from an EMBL/GenBank/DDBJ whole genome shotgun (WGS) entry which is preliminary data.</text>
</comment>
<dbReference type="AlphaFoldDB" id="A0A919IIT3"/>
<proteinExistence type="predicted"/>
<dbReference type="Proteomes" id="UP000619479">
    <property type="component" value="Unassembled WGS sequence"/>
</dbReference>
<dbReference type="RefSeq" id="WP_203742808.1">
    <property type="nucleotide sequence ID" value="NZ_BAAAUC010000014.1"/>
</dbReference>